<dbReference type="GO" id="GO:0006309">
    <property type="term" value="P:apoptotic DNA fragmentation"/>
    <property type="evidence" value="ECO:0007669"/>
    <property type="project" value="TreeGrafter"/>
</dbReference>
<dbReference type="Pfam" id="PF03265">
    <property type="entry name" value="DNase_II"/>
    <property type="match status" value="1"/>
</dbReference>
<evidence type="ECO:0000256" key="1">
    <source>
        <dbReference type="ARBA" id="ARBA00007527"/>
    </source>
</evidence>
<dbReference type="PANTHER" id="PTHR10858">
    <property type="entry name" value="DEOXYRIBONUCLEASE II"/>
    <property type="match status" value="1"/>
</dbReference>
<feature type="region of interest" description="Disordered" evidence="3">
    <location>
        <begin position="32"/>
        <end position="151"/>
    </location>
</feature>
<evidence type="ECO:0000256" key="2">
    <source>
        <dbReference type="ARBA" id="ARBA00022801"/>
    </source>
</evidence>
<dbReference type="Proteomes" id="UP000887578">
    <property type="component" value="Unplaced"/>
</dbReference>
<reference evidence="5" key="1">
    <citation type="submission" date="2022-11" db="UniProtKB">
        <authorList>
            <consortium name="WormBaseParasite"/>
        </authorList>
    </citation>
    <scope>IDENTIFICATION</scope>
</reference>
<dbReference type="PANTHER" id="PTHR10858:SF25">
    <property type="entry name" value="DEOXYRIBONUCLEASE II FAMILY PROTEIN"/>
    <property type="match status" value="1"/>
</dbReference>
<sequence length="504" mass="58464">MSLNVADEDDNDDENEVAYQYDDETEAAYNLLDGKKGKLTPGKTKRWKNPKHILSDPYSCALNFPKRQSNDESDKQETAEFKTSQKLLNCTKVSTASKKQQSNATKKPAQTSDDNAPKKATKSQQQSNDSKNPDSFPDQKKNKKNQNLGENEELLTCKNGKGDKVDWFMCLLTPPGDYGYIDNKTKLDNETKMEFSQHIYSRGSPVYQTWQQYFSKKDLANTFILIYNDQHPAPRKIEKAYGAHQKGFIIFQGERGIFCTHSVPKFPYFTKKDFKESKKAQHFLAFNIDFKCLRILSNHLWRTHPMIRYINVPEEFKRIGKIGQISAGKFSNDEKDIKKYYETDVETVGGLKFKIISRTNTGIEDYEYSSSIWDHLLKKFRSKPFKVQTWRNKSKGCCNDEIKNTVFTKIRTPPPRPQARKKWPTNSDHTKIGFSKNCEFVCFSDLNHTRTEATRGGSLFLFTNKNLAKVFKNTFQYDLSRKKEVILKNNKYSPPKKNTTQKRR</sequence>
<feature type="compositionally biased region" description="Basic and acidic residues" evidence="3">
    <location>
        <begin position="68"/>
        <end position="80"/>
    </location>
</feature>
<evidence type="ECO:0000256" key="3">
    <source>
        <dbReference type="SAM" id="MobiDB-lite"/>
    </source>
</evidence>
<evidence type="ECO:0000313" key="4">
    <source>
        <dbReference type="Proteomes" id="UP000887578"/>
    </source>
</evidence>
<keyword evidence="4" id="KW-1185">Reference proteome</keyword>
<proteinExistence type="inferred from homology"/>
<keyword evidence="2" id="KW-0378">Hydrolase</keyword>
<protein>
    <submittedName>
        <fullName evidence="5">Deoxyribonuclease II</fullName>
    </submittedName>
</protein>
<dbReference type="WBParaSite" id="PDA_v2.g27457.t1">
    <property type="protein sequence ID" value="PDA_v2.g27457.t1"/>
    <property type="gene ID" value="PDA_v2.g27457"/>
</dbReference>
<evidence type="ECO:0000313" key="5">
    <source>
        <dbReference type="WBParaSite" id="PDA_v2.g27457.t1"/>
    </source>
</evidence>
<comment type="similarity">
    <text evidence="1">Belongs to the DNase II family.</text>
</comment>
<dbReference type="InterPro" id="IPR004947">
    <property type="entry name" value="DNase_II"/>
</dbReference>
<accession>A0A914QDN2</accession>
<feature type="compositionally biased region" description="Polar residues" evidence="3">
    <location>
        <begin position="81"/>
        <end position="114"/>
    </location>
</feature>
<organism evidence="4 5">
    <name type="scientific">Panagrolaimus davidi</name>
    <dbReference type="NCBI Taxonomy" id="227884"/>
    <lineage>
        <taxon>Eukaryota</taxon>
        <taxon>Metazoa</taxon>
        <taxon>Ecdysozoa</taxon>
        <taxon>Nematoda</taxon>
        <taxon>Chromadorea</taxon>
        <taxon>Rhabditida</taxon>
        <taxon>Tylenchina</taxon>
        <taxon>Panagrolaimomorpha</taxon>
        <taxon>Panagrolaimoidea</taxon>
        <taxon>Panagrolaimidae</taxon>
        <taxon>Panagrolaimus</taxon>
    </lineage>
</organism>
<dbReference type="GO" id="GO:0004531">
    <property type="term" value="F:deoxyribonuclease II activity"/>
    <property type="evidence" value="ECO:0007669"/>
    <property type="project" value="InterPro"/>
</dbReference>
<dbReference type="AlphaFoldDB" id="A0A914QDN2"/>
<name>A0A914QDN2_9BILA</name>